<feature type="transmembrane region" description="Helical" evidence="15">
    <location>
        <begin position="362"/>
        <end position="387"/>
    </location>
</feature>
<keyword evidence="6 15" id="KW-1133">Transmembrane helix</keyword>
<evidence type="ECO:0000256" key="13">
    <source>
        <dbReference type="ARBA" id="ARBA00025736"/>
    </source>
</evidence>
<dbReference type="FunFam" id="1.20.1070.10:FF:000034">
    <property type="entry name" value="G-protein coupled receptor 1"/>
    <property type="match status" value="1"/>
</dbReference>
<accession>A0AA88STZ9</accession>
<comment type="similarity">
    <text evidence="13">Belongs to the chemokine-like receptor (CMKLR) family.</text>
</comment>
<organism evidence="17 18">
    <name type="scientific">Tachysurus vachellii</name>
    <name type="common">Darkbarbel catfish</name>
    <name type="synonym">Pelteobagrus vachellii</name>
    <dbReference type="NCBI Taxonomy" id="175792"/>
    <lineage>
        <taxon>Eukaryota</taxon>
        <taxon>Metazoa</taxon>
        <taxon>Chordata</taxon>
        <taxon>Craniata</taxon>
        <taxon>Vertebrata</taxon>
        <taxon>Euteleostomi</taxon>
        <taxon>Actinopterygii</taxon>
        <taxon>Neopterygii</taxon>
        <taxon>Teleostei</taxon>
        <taxon>Ostariophysi</taxon>
        <taxon>Siluriformes</taxon>
        <taxon>Bagridae</taxon>
        <taxon>Tachysurus</taxon>
    </lineage>
</organism>
<evidence type="ECO:0000256" key="1">
    <source>
        <dbReference type="ARBA" id="ARBA00004651"/>
    </source>
</evidence>
<dbReference type="GO" id="GO:0004930">
    <property type="term" value="F:G protein-coupled receptor activity"/>
    <property type="evidence" value="ECO:0007669"/>
    <property type="project" value="UniProtKB-KW"/>
</dbReference>
<sequence length="437" mass="49968">MPCCCCASVTQGGININAVLGSIKEKTKAKENAEGRDFQHQPYRSLYELVLDELKVLTLWMILFLWNEVGHCTRNYHIIFSTMMVVEDIDYDNISYEYLEYGDFEEKGETYVQKETLHIISVVIYILAFVIGIIGNGIVIWVTAFKIKRTTNSVWLQNLAIADFVFVLFLPFSIDYVLRDFNWIFGWTMCKLNSFVCTVNMYASVLFLTVLSLDRYISLVHLTWYQRFRTVRRAWIICALTWVMSSLLSSPALIFRETLQYNKKVVCFNNFHNEDAHVRKVRHISMVTLRATVGFLLPFLTISVTAILLTGKMRQFGNVRFSSFSKMISAVVVAFFLCWAPFHTFSLMELTMHHSIFLGHVLNVGFPLATSLAFFNSCINPILYGLLSKNVRAIIKGSFISITKKSLRELSNNLSATETVSLPPSCSPEEPSAYSTV</sequence>
<dbReference type="PROSITE" id="PS50262">
    <property type="entry name" value="G_PROTEIN_RECEP_F1_2"/>
    <property type="match status" value="1"/>
</dbReference>
<protein>
    <recommendedName>
        <fullName evidence="16">G-protein coupled receptors family 1 profile domain-containing protein</fullName>
    </recommendedName>
</protein>
<dbReference type="Gene3D" id="1.20.1070.10">
    <property type="entry name" value="Rhodopsin 7-helix transmembrane proteins"/>
    <property type="match status" value="1"/>
</dbReference>
<dbReference type="GO" id="GO:0006954">
    <property type="term" value="P:inflammatory response"/>
    <property type="evidence" value="ECO:0007669"/>
    <property type="project" value="TreeGrafter"/>
</dbReference>
<evidence type="ECO:0000259" key="16">
    <source>
        <dbReference type="PROSITE" id="PS50262"/>
    </source>
</evidence>
<gene>
    <name evidence="17" type="ORF">Q7C36_008758</name>
</gene>
<feature type="transmembrane region" description="Helical" evidence="15">
    <location>
        <begin position="234"/>
        <end position="255"/>
    </location>
</feature>
<dbReference type="Pfam" id="PF00001">
    <property type="entry name" value="7tm_1"/>
    <property type="match status" value="1"/>
</dbReference>
<keyword evidence="10 14" id="KW-0675">Receptor</keyword>
<dbReference type="SUPFAM" id="SSF81321">
    <property type="entry name" value="Family A G protein-coupled receptor-like"/>
    <property type="match status" value="1"/>
</dbReference>
<dbReference type="PANTHER" id="PTHR24225">
    <property type="entry name" value="CHEMOTACTIC RECEPTOR"/>
    <property type="match status" value="1"/>
</dbReference>
<feature type="transmembrane region" description="Helical" evidence="15">
    <location>
        <begin position="291"/>
        <end position="311"/>
    </location>
</feature>
<evidence type="ECO:0000256" key="6">
    <source>
        <dbReference type="ARBA" id="ARBA00022989"/>
    </source>
</evidence>
<comment type="similarity">
    <text evidence="14">Belongs to the G-protein coupled receptor 1 family.</text>
</comment>
<dbReference type="InterPro" id="IPR000276">
    <property type="entry name" value="GPCR_Rhodpsn"/>
</dbReference>
<evidence type="ECO:0000256" key="14">
    <source>
        <dbReference type="RuleBase" id="RU000688"/>
    </source>
</evidence>
<evidence type="ECO:0000256" key="4">
    <source>
        <dbReference type="ARBA" id="ARBA00022553"/>
    </source>
</evidence>
<evidence type="ECO:0000313" key="17">
    <source>
        <dbReference type="EMBL" id="KAK2849975.1"/>
    </source>
</evidence>
<evidence type="ECO:0000256" key="9">
    <source>
        <dbReference type="ARBA" id="ARBA00023157"/>
    </source>
</evidence>
<dbReference type="PRINTS" id="PR00237">
    <property type="entry name" value="GPCRRHODOPSN"/>
</dbReference>
<keyword evidence="2" id="KW-1003">Cell membrane</keyword>
<comment type="caution">
    <text evidence="17">The sequence shown here is derived from an EMBL/GenBank/DDBJ whole genome shotgun (WGS) entry which is preliminary data.</text>
</comment>
<keyword evidence="7 14" id="KW-0297">G-protein coupled receptor</keyword>
<evidence type="ECO:0000256" key="2">
    <source>
        <dbReference type="ARBA" id="ARBA00022475"/>
    </source>
</evidence>
<dbReference type="GO" id="GO:0007204">
    <property type="term" value="P:positive regulation of cytosolic calcium ion concentration"/>
    <property type="evidence" value="ECO:0007669"/>
    <property type="project" value="TreeGrafter"/>
</dbReference>
<dbReference type="Proteomes" id="UP001187315">
    <property type="component" value="Unassembled WGS sequence"/>
</dbReference>
<comment type="subcellular location">
    <subcellularLocation>
        <location evidence="1">Cell membrane</location>
        <topology evidence="1">Multi-pass membrane protein</topology>
    </subcellularLocation>
</comment>
<evidence type="ECO:0000256" key="7">
    <source>
        <dbReference type="ARBA" id="ARBA00023040"/>
    </source>
</evidence>
<proteinExistence type="inferred from homology"/>
<keyword evidence="5 14" id="KW-0812">Transmembrane</keyword>
<feature type="domain" description="G-protein coupled receptors family 1 profile" evidence="16">
    <location>
        <begin position="135"/>
        <end position="384"/>
    </location>
</feature>
<feature type="transmembrane region" description="Helical" evidence="15">
    <location>
        <begin position="192"/>
        <end position="213"/>
    </location>
</feature>
<feature type="transmembrane region" description="Helical" evidence="15">
    <location>
        <begin position="154"/>
        <end position="172"/>
    </location>
</feature>
<dbReference type="PRINTS" id="PR00426">
    <property type="entry name" value="C5ANPHYLTXNR"/>
</dbReference>
<feature type="transmembrane region" description="Helical" evidence="15">
    <location>
        <begin position="119"/>
        <end position="142"/>
    </location>
</feature>
<keyword evidence="3" id="KW-0145">Chemotaxis</keyword>
<keyword evidence="18" id="KW-1185">Reference proteome</keyword>
<keyword evidence="4" id="KW-0597">Phosphoprotein</keyword>
<keyword evidence="11" id="KW-0325">Glycoprotein</keyword>
<evidence type="ECO:0000256" key="10">
    <source>
        <dbReference type="ARBA" id="ARBA00023170"/>
    </source>
</evidence>
<evidence type="ECO:0000256" key="5">
    <source>
        <dbReference type="ARBA" id="ARBA00022692"/>
    </source>
</evidence>
<dbReference type="PROSITE" id="PS00237">
    <property type="entry name" value="G_PROTEIN_RECEP_F1_1"/>
    <property type="match status" value="1"/>
</dbReference>
<keyword evidence="9" id="KW-1015">Disulfide bond</keyword>
<evidence type="ECO:0000256" key="8">
    <source>
        <dbReference type="ARBA" id="ARBA00023136"/>
    </source>
</evidence>
<dbReference type="InterPro" id="IPR002234">
    <property type="entry name" value="Anphylx_rcpt_C3a/C5a1-2"/>
</dbReference>
<dbReference type="InterPro" id="IPR017452">
    <property type="entry name" value="GPCR_Rhodpsn_7TM"/>
</dbReference>
<dbReference type="GO" id="GO:0006935">
    <property type="term" value="P:chemotaxis"/>
    <property type="evidence" value="ECO:0007669"/>
    <property type="project" value="UniProtKB-KW"/>
</dbReference>
<dbReference type="GO" id="GO:0005886">
    <property type="term" value="C:plasma membrane"/>
    <property type="evidence" value="ECO:0007669"/>
    <property type="project" value="UniProtKB-SubCell"/>
</dbReference>
<name>A0AA88STZ9_TACVA</name>
<evidence type="ECO:0000256" key="12">
    <source>
        <dbReference type="ARBA" id="ARBA00023224"/>
    </source>
</evidence>
<reference evidence="17" key="1">
    <citation type="submission" date="2023-08" db="EMBL/GenBank/DDBJ databases">
        <title>Pelteobagrus vachellii genome.</title>
        <authorList>
            <person name="Liu H."/>
        </authorList>
    </citation>
    <scope>NUCLEOTIDE SEQUENCE</scope>
    <source>
        <strain evidence="17">PRFRI_2022a</strain>
        <tissue evidence="17">Muscle</tissue>
    </source>
</reference>
<keyword evidence="8 15" id="KW-0472">Membrane</keyword>
<evidence type="ECO:0000256" key="3">
    <source>
        <dbReference type="ARBA" id="ARBA00022500"/>
    </source>
</evidence>
<dbReference type="GO" id="GO:0007200">
    <property type="term" value="P:phospholipase C-activating G protein-coupled receptor signaling pathway"/>
    <property type="evidence" value="ECO:0007669"/>
    <property type="project" value="TreeGrafter"/>
</dbReference>
<dbReference type="AlphaFoldDB" id="A0AA88STZ9"/>
<evidence type="ECO:0000313" key="18">
    <source>
        <dbReference type="Proteomes" id="UP001187315"/>
    </source>
</evidence>
<feature type="transmembrane region" description="Helical" evidence="15">
    <location>
        <begin position="323"/>
        <end position="342"/>
    </location>
</feature>
<dbReference type="PANTHER" id="PTHR24225:SF74">
    <property type="entry name" value="CHEMOKINE-LIKE RECEPTOR 1"/>
    <property type="match status" value="1"/>
</dbReference>
<evidence type="ECO:0000256" key="15">
    <source>
        <dbReference type="SAM" id="Phobius"/>
    </source>
</evidence>
<evidence type="ECO:0000256" key="11">
    <source>
        <dbReference type="ARBA" id="ARBA00023180"/>
    </source>
</evidence>
<dbReference type="InterPro" id="IPR000826">
    <property type="entry name" value="Formyl_rcpt-rel"/>
</dbReference>
<dbReference type="GO" id="GO:0004875">
    <property type="term" value="F:complement receptor activity"/>
    <property type="evidence" value="ECO:0007669"/>
    <property type="project" value="InterPro"/>
</dbReference>
<keyword evidence="12 14" id="KW-0807">Transducer</keyword>
<dbReference type="EMBL" id="JAVHJS010000008">
    <property type="protein sequence ID" value="KAK2849975.1"/>
    <property type="molecule type" value="Genomic_DNA"/>
</dbReference>